<dbReference type="RefSeq" id="WP_285635066.1">
    <property type="nucleotide sequence ID" value="NZ_BSTJ01000017.1"/>
</dbReference>
<protein>
    <submittedName>
        <fullName evidence="1">Uncharacterized protein</fullName>
    </submittedName>
</protein>
<dbReference type="AlphaFoldDB" id="A0A9W6RT71"/>
<proteinExistence type="predicted"/>
<organism evidence="1 2">
    <name type="scientific">Actinoallomurus iriomotensis</name>
    <dbReference type="NCBI Taxonomy" id="478107"/>
    <lineage>
        <taxon>Bacteria</taxon>
        <taxon>Bacillati</taxon>
        <taxon>Actinomycetota</taxon>
        <taxon>Actinomycetes</taxon>
        <taxon>Streptosporangiales</taxon>
        <taxon>Thermomonosporaceae</taxon>
        <taxon>Actinoallomurus</taxon>
    </lineage>
</organism>
<accession>A0A9W6RT71</accession>
<name>A0A9W6RT71_9ACTN</name>
<gene>
    <name evidence="1" type="ORF">Airi01_093860</name>
</gene>
<evidence type="ECO:0000313" key="2">
    <source>
        <dbReference type="Proteomes" id="UP001165135"/>
    </source>
</evidence>
<dbReference type="Proteomes" id="UP001165135">
    <property type="component" value="Unassembled WGS sequence"/>
</dbReference>
<reference evidence="1" key="1">
    <citation type="submission" date="2023-03" db="EMBL/GenBank/DDBJ databases">
        <title>Actinoallomurus iriomotensis NBRC 103681.</title>
        <authorList>
            <person name="Ichikawa N."/>
            <person name="Sato H."/>
            <person name="Tonouchi N."/>
        </authorList>
    </citation>
    <scope>NUCLEOTIDE SEQUENCE</scope>
    <source>
        <strain evidence="1">NBRC 103681</strain>
    </source>
</reference>
<dbReference type="EMBL" id="BSTJ01000017">
    <property type="protein sequence ID" value="GLY81119.1"/>
    <property type="molecule type" value="Genomic_DNA"/>
</dbReference>
<evidence type="ECO:0000313" key="1">
    <source>
        <dbReference type="EMBL" id="GLY81119.1"/>
    </source>
</evidence>
<sequence>MGSRAHYVVKADGSWKRRYTHWGAHSMELDLLAGPNAATRFAQGQQSCDRWLDELECEAAALIDHDERRLLWHSHCYEDVAYRAAVLAVMAPTWPGWRIEWAYGGLYDILDALGEPLHGRFRDRSSFQDDLRAPVRRTAGPSERDDELRGLRRLVEKFDAHQEVDEATQSISLLLHVVGALTSTAHQAGLETQVASDNAFAHRPMDLTDEEKVAVHAAFEAVRNKHSGS</sequence>
<comment type="caution">
    <text evidence="1">The sequence shown here is derived from an EMBL/GenBank/DDBJ whole genome shotgun (WGS) entry which is preliminary data.</text>
</comment>